<evidence type="ECO:0000313" key="2">
    <source>
        <dbReference type="Proteomes" id="UP000317648"/>
    </source>
</evidence>
<reference evidence="1 2" key="1">
    <citation type="submission" date="2019-02" db="EMBL/GenBank/DDBJ databases">
        <title>Deep-cultivation of Planctomycetes and their phenomic and genomic characterization uncovers novel biology.</title>
        <authorList>
            <person name="Wiegand S."/>
            <person name="Jogler M."/>
            <person name="Boedeker C."/>
            <person name="Pinto D."/>
            <person name="Vollmers J."/>
            <person name="Rivas-Marin E."/>
            <person name="Kohn T."/>
            <person name="Peeters S.H."/>
            <person name="Heuer A."/>
            <person name="Rast P."/>
            <person name="Oberbeckmann S."/>
            <person name="Bunk B."/>
            <person name="Jeske O."/>
            <person name="Meyerdierks A."/>
            <person name="Storesund J.E."/>
            <person name="Kallscheuer N."/>
            <person name="Luecker S."/>
            <person name="Lage O.M."/>
            <person name="Pohl T."/>
            <person name="Merkel B.J."/>
            <person name="Hornburger P."/>
            <person name="Mueller R.-W."/>
            <person name="Bruemmer F."/>
            <person name="Labrenz M."/>
            <person name="Spormann A.M."/>
            <person name="Op den Camp H."/>
            <person name="Overmann J."/>
            <person name="Amann R."/>
            <person name="Jetten M.S.M."/>
            <person name="Mascher T."/>
            <person name="Medema M.H."/>
            <person name="Devos D.P."/>
            <person name="Kaster A.-K."/>
            <person name="Ovreas L."/>
            <person name="Rohde M."/>
            <person name="Galperin M.Y."/>
            <person name="Jogler C."/>
        </authorList>
    </citation>
    <scope>NUCLEOTIDE SEQUENCE [LARGE SCALE GENOMIC DNA]</scope>
    <source>
        <strain evidence="1 2">Pla85_3_4</strain>
    </source>
</reference>
<dbReference type="EMBL" id="CP036433">
    <property type="protein sequence ID" value="QDU95841.1"/>
    <property type="molecule type" value="Genomic_DNA"/>
</dbReference>
<dbReference type="InterPro" id="IPR019734">
    <property type="entry name" value="TPR_rpt"/>
</dbReference>
<dbReference type="SUPFAM" id="SSF48452">
    <property type="entry name" value="TPR-like"/>
    <property type="match status" value="1"/>
</dbReference>
<dbReference type="Pfam" id="PF13174">
    <property type="entry name" value="TPR_6"/>
    <property type="match status" value="1"/>
</dbReference>
<dbReference type="RefSeq" id="WP_145054531.1">
    <property type="nucleotide sequence ID" value="NZ_CP036433.1"/>
</dbReference>
<dbReference type="OrthoDB" id="9763354at2"/>
<gene>
    <name evidence="1" type="primary">bamD_2</name>
    <name evidence="1" type="ORF">Pla8534_36600</name>
</gene>
<accession>A0A518DVI1</accession>
<keyword evidence="2" id="KW-1185">Reference proteome</keyword>
<name>A0A518DVI1_9BACT</name>
<proteinExistence type="predicted"/>
<dbReference type="Proteomes" id="UP000317648">
    <property type="component" value="Chromosome"/>
</dbReference>
<dbReference type="KEGG" id="lcre:Pla8534_36600"/>
<sequence length="158" mass="17126">MVILDKREFLVLVLALVVLPLVVLVGCRLQAGDDPAQDDFHQGRTLVTGGKYALAIPLLTKFLAEHPQHQNASRAGLFLGKAHLGLGDYPAARIAFNDTVKNYPATLEGHKSRYKLALLSLLEGDRDQALAQFKTLAENPDGSLAPEAAAMVRYLQAP</sequence>
<organism evidence="1 2">
    <name type="scientific">Lignipirellula cremea</name>
    <dbReference type="NCBI Taxonomy" id="2528010"/>
    <lineage>
        <taxon>Bacteria</taxon>
        <taxon>Pseudomonadati</taxon>
        <taxon>Planctomycetota</taxon>
        <taxon>Planctomycetia</taxon>
        <taxon>Pirellulales</taxon>
        <taxon>Pirellulaceae</taxon>
        <taxon>Lignipirellula</taxon>
    </lineage>
</organism>
<dbReference type="PROSITE" id="PS51257">
    <property type="entry name" value="PROKAR_LIPOPROTEIN"/>
    <property type="match status" value="1"/>
</dbReference>
<protein>
    <submittedName>
        <fullName evidence="1">Outer membrane protein assembly factor BamD</fullName>
    </submittedName>
</protein>
<evidence type="ECO:0000313" key="1">
    <source>
        <dbReference type="EMBL" id="QDU95841.1"/>
    </source>
</evidence>
<dbReference type="AlphaFoldDB" id="A0A518DVI1"/>
<dbReference type="InterPro" id="IPR011990">
    <property type="entry name" value="TPR-like_helical_dom_sf"/>
</dbReference>
<dbReference type="Pfam" id="PF13432">
    <property type="entry name" value="TPR_16"/>
    <property type="match status" value="1"/>
</dbReference>
<dbReference type="Gene3D" id="1.25.40.10">
    <property type="entry name" value="Tetratricopeptide repeat domain"/>
    <property type="match status" value="1"/>
</dbReference>